<protein>
    <submittedName>
        <fullName evidence="2">Xylan glycosyltransferase MUCI21-like</fullName>
    </submittedName>
</protein>
<keyword evidence="1" id="KW-1185">Reference proteome</keyword>
<dbReference type="PANTHER" id="PTHR20961:SF124">
    <property type="entry name" value="GLYCOSYLTRANSFERASE"/>
    <property type="match status" value="1"/>
</dbReference>
<dbReference type="GeneID" id="113693080"/>
<evidence type="ECO:0000313" key="1">
    <source>
        <dbReference type="Proteomes" id="UP001652660"/>
    </source>
</evidence>
<reference evidence="2" key="2">
    <citation type="submission" date="2025-08" db="UniProtKB">
        <authorList>
            <consortium name="RefSeq"/>
        </authorList>
    </citation>
    <scope>IDENTIFICATION</scope>
    <source>
        <tissue evidence="2">Leaves</tissue>
    </source>
</reference>
<dbReference type="RefSeq" id="XP_027067462.2">
    <property type="nucleotide sequence ID" value="XM_027211661.2"/>
</dbReference>
<dbReference type="GO" id="GO:0016757">
    <property type="term" value="F:glycosyltransferase activity"/>
    <property type="evidence" value="ECO:0007669"/>
    <property type="project" value="InterPro"/>
</dbReference>
<sequence length="112" mass="13061">MKPGSVFIQIIPLGTDWASDTYFGESSFKFGLKYVAYKILPSESSLSDSYEKNDPVLLDPDTVNQRGWEVTKEVYLDNQNVRLNLRRFEKRLLRAYYYTIAKKKGHFPIQSQ</sequence>
<dbReference type="InterPro" id="IPR007657">
    <property type="entry name" value="Glycosyltransferase_61"/>
</dbReference>
<accession>A0A6P6SNL0</accession>
<organism evidence="1 2">
    <name type="scientific">Coffea arabica</name>
    <name type="common">Arabian coffee</name>
    <dbReference type="NCBI Taxonomy" id="13443"/>
    <lineage>
        <taxon>Eukaryota</taxon>
        <taxon>Viridiplantae</taxon>
        <taxon>Streptophyta</taxon>
        <taxon>Embryophyta</taxon>
        <taxon>Tracheophyta</taxon>
        <taxon>Spermatophyta</taxon>
        <taxon>Magnoliopsida</taxon>
        <taxon>eudicotyledons</taxon>
        <taxon>Gunneridae</taxon>
        <taxon>Pentapetalae</taxon>
        <taxon>asterids</taxon>
        <taxon>lamiids</taxon>
        <taxon>Gentianales</taxon>
        <taxon>Rubiaceae</taxon>
        <taxon>Ixoroideae</taxon>
        <taxon>Gardenieae complex</taxon>
        <taxon>Bertiereae - Coffeeae clade</taxon>
        <taxon>Coffeeae</taxon>
        <taxon>Coffea</taxon>
    </lineage>
</organism>
<dbReference type="OrthoDB" id="529273at2759"/>
<dbReference type="AlphaFoldDB" id="A0A6P6SNL0"/>
<reference evidence="1" key="1">
    <citation type="journal article" date="2025" name="Foods">
        <title>Unveiling the Microbial Signatures of Arabica Coffee Cherries: Insights into Ripeness Specific Diversity, Functional Traits, and Implications for Quality and Safety.</title>
        <authorList>
            <consortium name="RefSeq"/>
            <person name="Tenea G.N."/>
            <person name="Cifuentes V."/>
            <person name="Reyes P."/>
            <person name="Cevallos-Vallejos M."/>
        </authorList>
    </citation>
    <scope>NUCLEOTIDE SEQUENCE [LARGE SCALE GENOMIC DNA]</scope>
</reference>
<dbReference type="PANTHER" id="PTHR20961">
    <property type="entry name" value="GLYCOSYLTRANSFERASE"/>
    <property type="match status" value="1"/>
</dbReference>
<dbReference type="Proteomes" id="UP001652660">
    <property type="component" value="Chromosome 6c"/>
</dbReference>
<proteinExistence type="predicted"/>
<evidence type="ECO:0000313" key="2">
    <source>
        <dbReference type="RefSeq" id="XP_027067462.2"/>
    </source>
</evidence>
<gene>
    <name evidence="2" type="primary">LOC113693080</name>
</gene>
<name>A0A6P6SNL0_COFAR</name>